<evidence type="ECO:0000313" key="2">
    <source>
        <dbReference type="WBParaSite" id="jg26370"/>
    </source>
</evidence>
<dbReference type="Proteomes" id="UP000887574">
    <property type="component" value="Unplaced"/>
</dbReference>
<accession>A0A915E4F4</accession>
<dbReference type="WBParaSite" id="jg26370">
    <property type="protein sequence ID" value="jg26370"/>
    <property type="gene ID" value="jg26370"/>
</dbReference>
<sequence>MIMRWKKAMGSHSCNVQENIESQETTNANTGAGPDRGSGATIFSSLIEQASDKVKAEMIQKNVSDMVYYHRKLLNNDPNTPCDPENLEIPPDLLNYKGRLSLMETNGSFTEQCQETFNYMIANGVPVADPVSVANPPGSNGLPPPETTPMLLHCELSCWKQLFIYSSCSYCFSQDMFCLI</sequence>
<proteinExistence type="predicted"/>
<reference evidence="2" key="1">
    <citation type="submission" date="2022-11" db="UniProtKB">
        <authorList>
            <consortium name="WormBaseParasite"/>
        </authorList>
    </citation>
    <scope>IDENTIFICATION</scope>
</reference>
<dbReference type="AlphaFoldDB" id="A0A915E4F4"/>
<organism evidence="1 2">
    <name type="scientific">Ditylenchus dipsaci</name>
    <dbReference type="NCBI Taxonomy" id="166011"/>
    <lineage>
        <taxon>Eukaryota</taxon>
        <taxon>Metazoa</taxon>
        <taxon>Ecdysozoa</taxon>
        <taxon>Nematoda</taxon>
        <taxon>Chromadorea</taxon>
        <taxon>Rhabditida</taxon>
        <taxon>Tylenchina</taxon>
        <taxon>Tylenchomorpha</taxon>
        <taxon>Sphaerularioidea</taxon>
        <taxon>Anguinidae</taxon>
        <taxon>Anguininae</taxon>
        <taxon>Ditylenchus</taxon>
    </lineage>
</organism>
<protein>
    <submittedName>
        <fullName evidence="2">Uncharacterized protein</fullName>
    </submittedName>
</protein>
<keyword evidence="1" id="KW-1185">Reference proteome</keyword>
<name>A0A915E4F4_9BILA</name>
<evidence type="ECO:0000313" key="1">
    <source>
        <dbReference type="Proteomes" id="UP000887574"/>
    </source>
</evidence>